<dbReference type="Gene3D" id="3.40.1160.10">
    <property type="entry name" value="Acetylglutamate kinase-like"/>
    <property type="match status" value="1"/>
</dbReference>
<dbReference type="EMBL" id="BARU01049749">
    <property type="protein sequence ID" value="GAH95968.1"/>
    <property type="molecule type" value="Genomic_DNA"/>
</dbReference>
<gene>
    <name evidence="1" type="ORF">S03H2_73012</name>
</gene>
<proteinExistence type="predicted"/>
<evidence type="ECO:0000313" key="1">
    <source>
        <dbReference type="EMBL" id="GAH95968.1"/>
    </source>
</evidence>
<evidence type="ECO:0008006" key="2">
    <source>
        <dbReference type="Google" id="ProtNLM"/>
    </source>
</evidence>
<comment type="caution">
    <text evidence="1">The sequence shown here is derived from an EMBL/GenBank/DDBJ whole genome shotgun (WGS) entry which is preliminary data.</text>
</comment>
<protein>
    <recommendedName>
        <fullName evidence="2">Aspartate/glutamate/uridylate kinase domain-containing protein</fullName>
    </recommendedName>
</protein>
<organism evidence="1">
    <name type="scientific">marine sediment metagenome</name>
    <dbReference type="NCBI Taxonomy" id="412755"/>
    <lineage>
        <taxon>unclassified sequences</taxon>
        <taxon>metagenomes</taxon>
        <taxon>ecological metagenomes</taxon>
    </lineage>
</organism>
<dbReference type="AlphaFoldDB" id="X1LPD3"/>
<feature type="non-terminal residue" evidence="1">
    <location>
        <position position="36"/>
    </location>
</feature>
<feature type="non-terminal residue" evidence="1">
    <location>
        <position position="1"/>
    </location>
</feature>
<dbReference type="InterPro" id="IPR036393">
    <property type="entry name" value="AceGlu_kinase-like_sf"/>
</dbReference>
<reference evidence="1" key="1">
    <citation type="journal article" date="2014" name="Front. Microbiol.">
        <title>High frequency of phylogenetically diverse reductive dehalogenase-homologous genes in deep subseafloor sedimentary metagenomes.</title>
        <authorList>
            <person name="Kawai M."/>
            <person name="Futagami T."/>
            <person name="Toyoda A."/>
            <person name="Takaki Y."/>
            <person name="Nishi S."/>
            <person name="Hori S."/>
            <person name="Arai W."/>
            <person name="Tsubouchi T."/>
            <person name="Morono Y."/>
            <person name="Uchiyama I."/>
            <person name="Ito T."/>
            <person name="Fujiyama A."/>
            <person name="Inagaki F."/>
            <person name="Takami H."/>
        </authorList>
    </citation>
    <scope>NUCLEOTIDE SEQUENCE</scope>
    <source>
        <strain evidence="1">Expedition CK06-06</strain>
    </source>
</reference>
<name>X1LPD3_9ZZZZ</name>
<accession>X1LPD3</accession>
<sequence>EGHFPQGSMGPKIKAVIDFLKKGGKEAIITTPECIE</sequence>